<feature type="domain" description="Toprim" evidence="2">
    <location>
        <begin position="310"/>
        <end position="414"/>
    </location>
</feature>
<gene>
    <name evidence="3" type="ORF">SAMN04488136_116100</name>
</gene>
<feature type="coiled-coil region" evidence="1">
    <location>
        <begin position="145"/>
        <end position="175"/>
    </location>
</feature>
<name>A0A1G8CK39_9VIBR</name>
<keyword evidence="1" id="KW-0175">Coiled coil</keyword>
<sequence length="455" mass="51686">MKLEQWFKNNTWDDYFAKFEEKCKGRYEEIFDRCGGSLMIESLNTGGNSPKPVGCPNHHGKTNSNYVAKVKFKGVSRPFNDYAIGCCNTCGTKSGIFHLRWLRGDSKMKETLNAIRIGMGWSWGYILDEPLLDKEMTAKEREAFLLKENTRKELAEQQRRQREEEAKKKDLQRANFIQAKNRELFDTCLPLNHPNSLPAVKYFLSRGIDVLTMPELTRHIRFSPGYEVFASGVKYDGLYMSIVSKIINGAGELLYWHRIVIDEHGNKMKPHTVVNNEKVFGPSKIKGSAIPGLDNSNRGIKPFKPFLVQGVSEGLEVALSVRYMTGLPVDSATDAVSMENWLPQDGVKVVLIFEDYDRPNDQHPNDGGRGAAAGENLCEKLLEKGILPIRLSPPFEIPQNSKSVDWNDVIANFGSHELPKSVKEWKQLEEDIAQLELFDINALNYLNDKYEFNIA</sequence>
<evidence type="ECO:0000313" key="3">
    <source>
        <dbReference type="EMBL" id="SDH45583.1"/>
    </source>
</evidence>
<dbReference type="Proteomes" id="UP000198854">
    <property type="component" value="Unassembled WGS sequence"/>
</dbReference>
<accession>A0A1G8CK39</accession>
<evidence type="ECO:0000259" key="2">
    <source>
        <dbReference type="Pfam" id="PF13362"/>
    </source>
</evidence>
<dbReference type="AlphaFoldDB" id="A0A1G8CK39"/>
<proteinExistence type="predicted"/>
<dbReference type="EMBL" id="FNDD01000016">
    <property type="protein sequence ID" value="SDH45583.1"/>
    <property type="molecule type" value="Genomic_DNA"/>
</dbReference>
<reference evidence="3 4" key="1">
    <citation type="submission" date="2016-10" db="EMBL/GenBank/DDBJ databases">
        <authorList>
            <person name="de Groot N.N."/>
        </authorList>
    </citation>
    <scope>NUCLEOTIDE SEQUENCE [LARGE SCALE GENOMIC DNA]</scope>
    <source>
        <strain evidence="3 4">CGMCC 1.10228</strain>
    </source>
</reference>
<keyword evidence="4" id="KW-1185">Reference proteome</keyword>
<dbReference type="Pfam" id="PF13362">
    <property type="entry name" value="Toprim_3"/>
    <property type="match status" value="1"/>
</dbReference>
<dbReference type="STRING" id="861298.SAMN04488136_116100"/>
<evidence type="ECO:0000256" key="1">
    <source>
        <dbReference type="SAM" id="Coils"/>
    </source>
</evidence>
<dbReference type="InterPro" id="IPR006171">
    <property type="entry name" value="TOPRIM_dom"/>
</dbReference>
<organism evidence="3 4">
    <name type="scientific">Vibrio xiamenensis</name>
    <dbReference type="NCBI Taxonomy" id="861298"/>
    <lineage>
        <taxon>Bacteria</taxon>
        <taxon>Pseudomonadati</taxon>
        <taxon>Pseudomonadota</taxon>
        <taxon>Gammaproteobacteria</taxon>
        <taxon>Vibrionales</taxon>
        <taxon>Vibrionaceae</taxon>
        <taxon>Vibrio</taxon>
    </lineage>
</organism>
<evidence type="ECO:0000313" key="4">
    <source>
        <dbReference type="Proteomes" id="UP000198854"/>
    </source>
</evidence>
<dbReference type="OrthoDB" id="8967890at2"/>
<dbReference type="RefSeq" id="WP_093275105.1">
    <property type="nucleotide sequence ID" value="NZ_FNDD01000016.1"/>
</dbReference>
<protein>
    <submittedName>
        <fullName evidence="3">Toprim domain-containing protein</fullName>
    </submittedName>
</protein>